<sequence>MRPATARLQPATLVLRQAQDERCPGASLAVSLSNRERGRRGRAAGLVALMLVALVPAYAQGDPSTPARPGGRAYAQGERDAVERTAFKALKLLAQEDLPAARAVLEPLEPFEEAPDAVKLAGGVLRFFDQRYDDAIALITASGAGKAGGYLELARAAREVTKDHARSESEHFVVSYPKGKDEVLVPYLVDALERQRAVLGKALGEPPARRLTVEIVNDVKELAKVSTLTEAEIRTSGTVAVAKFGKLMLLSPKALLKGYDWLDTAAHEYTHDVVTARTGNRAPIWLQEGLAKWFESAWRGRVDPLSPISAALVKDALAKNTLVTFQEMHPSLAKLPSQERAALAYAQVVLAVEYLVKRSGPEVLARVTGLVGEGVEADEAVARATGMPFERFLAEWRRYMAARPLPRGGEHALKKLRFKDDPKHGGAGAEWAEIPDPEARGFARLGEIYRARGRWAAARIEYGKAHARVGARFPILSGQLALAATMSGEPEEAEQVLRGALDWNPEYPALNVQLARLLYERKELAAARDRLLVANRQDPFDPEIHGGLARVLGALGDPGGASREARFERILGGRDAAAARPEEHP</sequence>
<dbReference type="Proteomes" id="UP000001935">
    <property type="component" value="Chromosome"/>
</dbReference>
<dbReference type="KEGG" id="ade:Adeh_4269"/>
<proteinExistence type="predicted"/>
<accession>Q2IHH4</accession>
<dbReference type="SUPFAM" id="SSF48452">
    <property type="entry name" value="TPR-like"/>
    <property type="match status" value="1"/>
</dbReference>
<dbReference type="HOGENOM" id="CLU_463686_0_0_7"/>
<dbReference type="Gene3D" id="1.25.40.10">
    <property type="entry name" value="Tetratricopeptide repeat domain"/>
    <property type="match status" value="1"/>
</dbReference>
<feature type="domain" description="Peptidase MA-like" evidence="1">
    <location>
        <begin position="260"/>
        <end position="401"/>
    </location>
</feature>
<evidence type="ECO:0000313" key="2">
    <source>
        <dbReference type="EMBL" id="ABC84033.1"/>
    </source>
</evidence>
<evidence type="ECO:0000259" key="1">
    <source>
        <dbReference type="Pfam" id="PF13485"/>
    </source>
</evidence>
<evidence type="ECO:0000313" key="3">
    <source>
        <dbReference type="Proteomes" id="UP000001935"/>
    </source>
</evidence>
<dbReference type="AlphaFoldDB" id="Q2IHH4"/>
<dbReference type="Pfam" id="PF14559">
    <property type="entry name" value="TPR_19"/>
    <property type="match status" value="1"/>
</dbReference>
<dbReference type="STRING" id="290397.Adeh_4269"/>
<dbReference type="Pfam" id="PF13485">
    <property type="entry name" value="Peptidase_MA_2"/>
    <property type="match status" value="1"/>
</dbReference>
<dbReference type="InterPro" id="IPR011990">
    <property type="entry name" value="TPR-like_helical_dom_sf"/>
</dbReference>
<protein>
    <recommendedName>
        <fullName evidence="1">Peptidase MA-like domain-containing protein</fullName>
    </recommendedName>
</protein>
<reference evidence="2 3" key="1">
    <citation type="submission" date="2006-01" db="EMBL/GenBank/DDBJ databases">
        <title>Complete sequence of Anaeromyxobacter dehalogenans 2CP-C.</title>
        <authorList>
            <consortium name="US DOE Joint Genome Institute"/>
            <person name="Copeland A."/>
            <person name="Lucas S."/>
            <person name="Lapidus A."/>
            <person name="Barry K."/>
            <person name="Detter J.C."/>
            <person name="Glavina T."/>
            <person name="Hammon N."/>
            <person name="Israni S."/>
            <person name="Pitluck S."/>
            <person name="Brettin T."/>
            <person name="Bruce D."/>
            <person name="Han C."/>
            <person name="Tapia R."/>
            <person name="Gilna P."/>
            <person name="Kiss H."/>
            <person name="Schmutz J."/>
            <person name="Larimer F."/>
            <person name="Land M."/>
            <person name="Kyrpides N."/>
            <person name="Anderson I."/>
            <person name="Sanford R.A."/>
            <person name="Ritalahti K.M."/>
            <person name="Thomas H.S."/>
            <person name="Kirby J.R."/>
            <person name="Zhulin I.B."/>
            <person name="Loeffler F.E."/>
            <person name="Richardson P."/>
        </authorList>
    </citation>
    <scope>NUCLEOTIDE SEQUENCE [LARGE SCALE GENOMIC DNA]</scope>
    <source>
        <strain evidence="2 3">2CP-C</strain>
    </source>
</reference>
<dbReference type="eggNOG" id="COG4783">
    <property type="taxonomic scope" value="Bacteria"/>
</dbReference>
<dbReference type="InterPro" id="IPR039568">
    <property type="entry name" value="Peptidase_MA-like_dom"/>
</dbReference>
<dbReference type="eggNOG" id="COG0308">
    <property type="taxonomic scope" value="Bacteria"/>
</dbReference>
<name>Q2IHH4_ANADE</name>
<organism evidence="2 3">
    <name type="scientific">Anaeromyxobacter dehalogenans (strain 2CP-C)</name>
    <dbReference type="NCBI Taxonomy" id="290397"/>
    <lineage>
        <taxon>Bacteria</taxon>
        <taxon>Pseudomonadati</taxon>
        <taxon>Myxococcota</taxon>
        <taxon>Myxococcia</taxon>
        <taxon>Myxococcales</taxon>
        <taxon>Cystobacterineae</taxon>
        <taxon>Anaeromyxobacteraceae</taxon>
        <taxon>Anaeromyxobacter</taxon>
    </lineage>
</organism>
<gene>
    <name evidence="2" type="ordered locus">Adeh_4269</name>
</gene>
<dbReference type="EMBL" id="CP000251">
    <property type="protein sequence ID" value="ABC84033.1"/>
    <property type="molecule type" value="Genomic_DNA"/>
</dbReference>